<evidence type="ECO:0000256" key="9">
    <source>
        <dbReference type="RuleBase" id="RU003923"/>
    </source>
</evidence>
<dbReference type="PROSITE" id="PS00874">
    <property type="entry name" value="T2SP_F"/>
    <property type="match status" value="1"/>
</dbReference>
<dbReference type="EMBL" id="LPVJ01000009">
    <property type="protein sequence ID" value="KUO96731.1"/>
    <property type="molecule type" value="Genomic_DNA"/>
</dbReference>
<dbReference type="AlphaFoldDB" id="A0A101XSP1"/>
<keyword evidence="8 10" id="KW-0472">Membrane</keyword>
<dbReference type="FunFam" id="1.20.81.30:FF:000001">
    <property type="entry name" value="Type II secretion system protein F"/>
    <property type="match status" value="2"/>
</dbReference>
<dbReference type="PRINTS" id="PR00812">
    <property type="entry name" value="BCTERIALGSPF"/>
</dbReference>
<evidence type="ECO:0000256" key="4">
    <source>
        <dbReference type="ARBA" id="ARBA00022475"/>
    </source>
</evidence>
<protein>
    <recommendedName>
        <fullName evidence="11">Type II secretion system protein GspF domain-containing protein</fullName>
    </recommendedName>
</protein>
<feature type="transmembrane region" description="Helical" evidence="10">
    <location>
        <begin position="231"/>
        <end position="248"/>
    </location>
</feature>
<dbReference type="PANTHER" id="PTHR30012:SF0">
    <property type="entry name" value="TYPE II SECRETION SYSTEM PROTEIN F-RELATED"/>
    <property type="match status" value="1"/>
</dbReference>
<evidence type="ECO:0000259" key="11">
    <source>
        <dbReference type="Pfam" id="PF00482"/>
    </source>
</evidence>
<keyword evidence="3 9" id="KW-0813">Transport</keyword>
<evidence type="ECO:0000256" key="2">
    <source>
        <dbReference type="ARBA" id="ARBA00005745"/>
    </source>
</evidence>
<evidence type="ECO:0000256" key="6">
    <source>
        <dbReference type="ARBA" id="ARBA00022692"/>
    </source>
</evidence>
<dbReference type="GO" id="GO:0009306">
    <property type="term" value="P:protein secretion"/>
    <property type="evidence" value="ECO:0007669"/>
    <property type="project" value="InterPro"/>
</dbReference>
<dbReference type="InterPro" id="IPR003004">
    <property type="entry name" value="GspF/PilC"/>
</dbReference>
<keyword evidence="5" id="KW-0997">Cell inner membrane</keyword>
<dbReference type="Proteomes" id="UP000053557">
    <property type="component" value="Unassembled WGS sequence"/>
</dbReference>
<dbReference type="OrthoDB" id="9805682at2"/>
<evidence type="ECO:0000256" key="3">
    <source>
        <dbReference type="ARBA" id="ARBA00022448"/>
    </source>
</evidence>
<feature type="transmembrane region" description="Helical" evidence="10">
    <location>
        <begin position="181"/>
        <end position="203"/>
    </location>
</feature>
<dbReference type="InterPro" id="IPR001992">
    <property type="entry name" value="T2SS_GspF/T4SS_PilC_CS"/>
</dbReference>
<proteinExistence type="inferred from homology"/>
<dbReference type="PANTHER" id="PTHR30012">
    <property type="entry name" value="GENERAL SECRETION PATHWAY PROTEIN"/>
    <property type="match status" value="1"/>
</dbReference>
<dbReference type="Gene3D" id="1.20.81.30">
    <property type="entry name" value="Type II secretion system (T2SS), domain F"/>
    <property type="match status" value="2"/>
</dbReference>
<evidence type="ECO:0000313" key="12">
    <source>
        <dbReference type="EMBL" id="KUO96731.1"/>
    </source>
</evidence>
<keyword evidence="6 9" id="KW-0812">Transmembrane</keyword>
<name>A0A101XSP1_9BACL</name>
<dbReference type="RefSeq" id="WP_067712441.1">
    <property type="nucleotide sequence ID" value="NZ_LPVJ01000009.1"/>
</dbReference>
<organism evidence="12 13">
    <name type="scientific">Ferroacidibacillus organovorans</name>
    <dbReference type="NCBI Taxonomy" id="1765683"/>
    <lineage>
        <taxon>Bacteria</taxon>
        <taxon>Bacillati</taxon>
        <taxon>Bacillota</taxon>
        <taxon>Bacilli</taxon>
        <taxon>Bacillales</taxon>
        <taxon>Alicyclobacillaceae</taxon>
        <taxon>Ferroacidibacillus</taxon>
    </lineage>
</organism>
<sequence>MHYAYRGMAQDGKILNGRVSAMNQTEAVRMLRDRGIIVLRIRESMHRHVMRFSAVKQVFGTEIRIGKKVNSGEMALFVRQLSALMRAGVILAEAIRILIDQMTNRAFNKALQAIAVEIQKGNQLSQAASEHREIFSPLFINMVRAGEISGTLDIILERLAVFFEKEYYASEKMKSAMTYPLLVGIVSVGVTIFLLVGIIPTFVGMFQNYHMKLPLATRIVLSTSQFLKGEWYVLLIPLLLFSVLYRYAMRKARWRYVRDYVLFRIPVFGELRKKTAMARIGRTLSTLFASAVPVLQSIQLTSDILDNEVIARDLKQCSNRLTRGETLSEPLAESKLFPPMFVHMVRVGEETGNLDSMLSKVADFYESETESMVERLKSLVEPLTVLGLALVVGTIVTSVILPMFSIYQQVGTLQ</sequence>
<keyword evidence="13" id="KW-1185">Reference proteome</keyword>
<reference evidence="12 13" key="1">
    <citation type="submission" date="2015-12" db="EMBL/GenBank/DDBJ databases">
        <title>Draft genome sequence of Acidibacillus ferrooxidans ITV001, isolated from a chalcopyrite acid mine drainage site in Brazil.</title>
        <authorList>
            <person name="Dall'Agnol H."/>
            <person name="Nancucheo I."/>
            <person name="Johnson B."/>
            <person name="Oliveira R."/>
            <person name="Leite L."/>
            <person name="Pylro V."/>
            <person name="Nunes G.L."/>
            <person name="Tzotzos G."/>
            <person name="Fernandes G.R."/>
            <person name="Dutra J."/>
            <person name="Orellana S.C."/>
            <person name="Oliveira G."/>
        </authorList>
    </citation>
    <scope>NUCLEOTIDE SEQUENCE [LARGE SCALE GENOMIC DNA]</scope>
    <source>
        <strain evidence="13">ITV01</strain>
    </source>
</reference>
<dbReference type="InterPro" id="IPR042094">
    <property type="entry name" value="T2SS_GspF_sf"/>
</dbReference>
<keyword evidence="4" id="KW-1003">Cell membrane</keyword>
<dbReference type="GO" id="GO:0005886">
    <property type="term" value="C:plasma membrane"/>
    <property type="evidence" value="ECO:0007669"/>
    <property type="project" value="UniProtKB-SubCell"/>
</dbReference>
<comment type="subcellular location">
    <subcellularLocation>
        <location evidence="1">Cell inner membrane</location>
        <topology evidence="1">Multi-pass membrane protein</topology>
    </subcellularLocation>
    <subcellularLocation>
        <location evidence="9">Cell membrane</location>
        <topology evidence="9">Multi-pass membrane protein</topology>
    </subcellularLocation>
</comment>
<comment type="caution">
    <text evidence="12">The sequence shown here is derived from an EMBL/GenBank/DDBJ whole genome shotgun (WGS) entry which is preliminary data.</text>
</comment>
<dbReference type="Pfam" id="PF00482">
    <property type="entry name" value="T2SSF"/>
    <property type="match status" value="2"/>
</dbReference>
<keyword evidence="7 10" id="KW-1133">Transmembrane helix</keyword>
<accession>A0A101XSP1</accession>
<feature type="domain" description="Type II secretion system protein GspF" evidence="11">
    <location>
        <begin position="282"/>
        <end position="402"/>
    </location>
</feature>
<evidence type="ECO:0000256" key="8">
    <source>
        <dbReference type="ARBA" id="ARBA00023136"/>
    </source>
</evidence>
<dbReference type="InterPro" id="IPR018076">
    <property type="entry name" value="T2SS_GspF_dom"/>
</dbReference>
<evidence type="ECO:0000256" key="5">
    <source>
        <dbReference type="ARBA" id="ARBA00022519"/>
    </source>
</evidence>
<gene>
    <name evidence="12" type="ORF">ATW55_07880</name>
</gene>
<feature type="transmembrane region" description="Helical" evidence="10">
    <location>
        <begin position="385"/>
        <end position="407"/>
    </location>
</feature>
<comment type="similarity">
    <text evidence="2 9">Belongs to the GSP F family.</text>
</comment>
<feature type="domain" description="Type II secretion system protein GspF" evidence="11">
    <location>
        <begin position="77"/>
        <end position="200"/>
    </location>
</feature>
<evidence type="ECO:0000313" key="13">
    <source>
        <dbReference type="Proteomes" id="UP000053557"/>
    </source>
</evidence>
<evidence type="ECO:0000256" key="10">
    <source>
        <dbReference type="SAM" id="Phobius"/>
    </source>
</evidence>
<evidence type="ECO:0000256" key="1">
    <source>
        <dbReference type="ARBA" id="ARBA00004429"/>
    </source>
</evidence>
<evidence type="ECO:0000256" key="7">
    <source>
        <dbReference type="ARBA" id="ARBA00022989"/>
    </source>
</evidence>